<reference evidence="2" key="1">
    <citation type="journal article" date="2018" name="Nat. Microbiol.">
        <title>Leveraging single-cell genomics to expand the fungal tree of life.</title>
        <authorList>
            <person name="Ahrendt S.R."/>
            <person name="Quandt C.A."/>
            <person name="Ciobanu D."/>
            <person name="Clum A."/>
            <person name="Salamov A."/>
            <person name="Andreopoulos B."/>
            <person name="Cheng J.F."/>
            <person name="Woyke T."/>
            <person name="Pelin A."/>
            <person name="Henrissat B."/>
            <person name="Reynolds N.K."/>
            <person name="Benny G.L."/>
            <person name="Smith M.E."/>
            <person name="James T.Y."/>
            <person name="Grigoriev I.V."/>
        </authorList>
    </citation>
    <scope>NUCLEOTIDE SEQUENCE [LARGE SCALE GENOMIC DNA]</scope>
    <source>
        <strain evidence="2">CSF55</strain>
    </source>
</reference>
<dbReference type="Gene3D" id="3.80.10.10">
    <property type="entry name" value="Ribonuclease Inhibitor"/>
    <property type="match status" value="1"/>
</dbReference>
<accession>A0A4P9YKM9</accession>
<feature type="non-terminal residue" evidence="1">
    <location>
        <position position="1"/>
    </location>
</feature>
<proteinExistence type="predicted"/>
<sequence length="271" mass="31372">GYQMDLTDNLFKSLRNIESLSILQKNVPVLFKVFKSLNDHVLSLGNLKELDIPLGHLDDNENDAKLILKILADNLHNIQHLRLRFHYSAFYLFKNLDYFYNKLSSSKVESLSIQSKGVKISDETIKILAKNYKNLKSLEYSFDHRCFDKVRLLLSNLNSSKIEKLKISLPFSSPGQIDWVYFAENIRNVKELSITDCHITLEDLETLLQIHPRLYLLDLSSAFLHVQDSVRFAEAINQTSIKHLTLKNNQLNVNEVEERLKGKVTLTINKQ</sequence>
<dbReference type="AlphaFoldDB" id="A0A4P9YKM9"/>
<evidence type="ECO:0000313" key="2">
    <source>
        <dbReference type="Proteomes" id="UP000281549"/>
    </source>
</evidence>
<dbReference type="InterPro" id="IPR032675">
    <property type="entry name" value="LRR_dom_sf"/>
</dbReference>
<dbReference type="SUPFAM" id="SSF52047">
    <property type="entry name" value="RNI-like"/>
    <property type="match status" value="1"/>
</dbReference>
<name>A0A4P9YKM9_ROZAC</name>
<protein>
    <recommendedName>
        <fullName evidence="3">RNI-like protein</fullName>
    </recommendedName>
</protein>
<evidence type="ECO:0000313" key="1">
    <source>
        <dbReference type="EMBL" id="RKP19702.1"/>
    </source>
</evidence>
<dbReference type="EMBL" id="ML005179">
    <property type="protein sequence ID" value="RKP19702.1"/>
    <property type="molecule type" value="Genomic_DNA"/>
</dbReference>
<gene>
    <name evidence="1" type="ORF">ROZALSC1DRAFT_22073</name>
</gene>
<evidence type="ECO:0008006" key="3">
    <source>
        <dbReference type="Google" id="ProtNLM"/>
    </source>
</evidence>
<dbReference type="Proteomes" id="UP000281549">
    <property type="component" value="Unassembled WGS sequence"/>
</dbReference>
<organism evidence="1 2">
    <name type="scientific">Rozella allomycis (strain CSF55)</name>
    <dbReference type="NCBI Taxonomy" id="988480"/>
    <lineage>
        <taxon>Eukaryota</taxon>
        <taxon>Fungi</taxon>
        <taxon>Fungi incertae sedis</taxon>
        <taxon>Cryptomycota</taxon>
        <taxon>Cryptomycota incertae sedis</taxon>
        <taxon>Rozella</taxon>
    </lineage>
</organism>